<dbReference type="STRING" id="796925.A0A137NZP5"/>
<evidence type="ECO:0000256" key="1">
    <source>
        <dbReference type="ARBA" id="ARBA00022723"/>
    </source>
</evidence>
<accession>A0A137NZP5</accession>
<dbReference type="PANTHER" id="PTHR14677">
    <property type="entry name" value="ARSENITE INDUCUBLE RNA ASSOCIATED PROTEIN AIP-1-RELATED"/>
    <property type="match status" value="1"/>
</dbReference>
<keyword evidence="3" id="KW-0862">Zinc</keyword>
<reference evidence="5 6" key="1">
    <citation type="journal article" date="2015" name="Genome Biol. Evol.">
        <title>Phylogenomic analyses indicate that early fungi evolved digesting cell walls of algal ancestors of land plants.</title>
        <authorList>
            <person name="Chang Y."/>
            <person name="Wang S."/>
            <person name="Sekimoto S."/>
            <person name="Aerts A.L."/>
            <person name="Choi C."/>
            <person name="Clum A."/>
            <person name="LaButti K.M."/>
            <person name="Lindquist E.A."/>
            <person name="Yee Ngan C."/>
            <person name="Ohm R.A."/>
            <person name="Salamov A.A."/>
            <person name="Grigoriev I.V."/>
            <person name="Spatafora J.W."/>
            <person name="Berbee M.L."/>
        </authorList>
    </citation>
    <scope>NUCLEOTIDE SEQUENCE [LARGE SCALE GENOMIC DNA]</scope>
    <source>
        <strain evidence="5 6">NRRL 28638</strain>
    </source>
</reference>
<feature type="domain" description="AN1-type" evidence="4">
    <location>
        <begin position="64"/>
        <end position="103"/>
    </location>
</feature>
<feature type="domain" description="AN1-type" evidence="4">
    <location>
        <begin position="10"/>
        <end position="49"/>
    </location>
</feature>
<evidence type="ECO:0000256" key="3">
    <source>
        <dbReference type="ARBA" id="ARBA00022833"/>
    </source>
</evidence>
<keyword evidence="1" id="KW-0479">Metal-binding</keyword>
<dbReference type="InterPro" id="IPR035896">
    <property type="entry name" value="AN1-like_Znf"/>
</dbReference>
<evidence type="ECO:0000256" key="2">
    <source>
        <dbReference type="ARBA" id="ARBA00022771"/>
    </source>
</evidence>
<organism evidence="5 6">
    <name type="scientific">Conidiobolus coronatus (strain ATCC 28846 / CBS 209.66 / NRRL 28638)</name>
    <name type="common">Delacroixia coronata</name>
    <dbReference type="NCBI Taxonomy" id="796925"/>
    <lineage>
        <taxon>Eukaryota</taxon>
        <taxon>Fungi</taxon>
        <taxon>Fungi incertae sedis</taxon>
        <taxon>Zoopagomycota</taxon>
        <taxon>Entomophthoromycotina</taxon>
        <taxon>Entomophthoromycetes</taxon>
        <taxon>Entomophthorales</taxon>
        <taxon>Ancylistaceae</taxon>
        <taxon>Conidiobolus</taxon>
    </lineage>
</organism>
<dbReference type="Gene3D" id="4.10.1110.10">
    <property type="entry name" value="AN1-like Zinc finger"/>
    <property type="match status" value="2"/>
</dbReference>
<evidence type="ECO:0000313" key="6">
    <source>
        <dbReference type="Proteomes" id="UP000070444"/>
    </source>
</evidence>
<dbReference type="AlphaFoldDB" id="A0A137NZP5"/>
<dbReference type="Pfam" id="PF25327">
    <property type="entry name" value="UBL_ZFAND1"/>
    <property type="match status" value="1"/>
</dbReference>
<dbReference type="PANTHER" id="PTHR14677:SF40">
    <property type="entry name" value="CDC48-ASSOCIATED UBIQUITIN-LIKE_ZINC FINGER PROTEIN 1"/>
    <property type="match status" value="1"/>
</dbReference>
<dbReference type="SUPFAM" id="SSF118310">
    <property type="entry name" value="AN1-like Zinc finger"/>
    <property type="match status" value="2"/>
</dbReference>
<name>A0A137NZP5_CONC2</name>
<dbReference type="GO" id="GO:0008270">
    <property type="term" value="F:zinc ion binding"/>
    <property type="evidence" value="ECO:0007669"/>
    <property type="project" value="UniProtKB-KW"/>
</dbReference>
<dbReference type="Pfam" id="PF01428">
    <property type="entry name" value="zf-AN1"/>
    <property type="match status" value="2"/>
</dbReference>
<dbReference type="InterPro" id="IPR057358">
    <property type="entry name" value="UBL_ZFAND1-like"/>
</dbReference>
<gene>
    <name evidence="5" type="ORF">CONCODRAFT_9608</name>
</gene>
<proteinExistence type="predicted"/>
<dbReference type="InterPro" id="IPR000058">
    <property type="entry name" value="Znf_AN1"/>
</dbReference>
<dbReference type="SMART" id="SM00154">
    <property type="entry name" value="ZnF_AN1"/>
    <property type="match status" value="2"/>
</dbReference>
<keyword evidence="2" id="KW-0863">Zinc-finger</keyword>
<evidence type="ECO:0000259" key="4">
    <source>
        <dbReference type="SMART" id="SM00154"/>
    </source>
</evidence>
<dbReference type="OMA" id="RQYCLKH"/>
<dbReference type="GO" id="GO:0005737">
    <property type="term" value="C:cytoplasm"/>
    <property type="evidence" value="ECO:0007669"/>
    <property type="project" value="TreeGrafter"/>
</dbReference>
<protein>
    <recommendedName>
        <fullName evidence="4">AN1-type domain-containing protein</fullName>
    </recommendedName>
</protein>
<keyword evidence="6" id="KW-1185">Reference proteome</keyword>
<dbReference type="Proteomes" id="UP000070444">
    <property type="component" value="Unassembled WGS sequence"/>
</dbReference>
<dbReference type="EMBL" id="KQ964590">
    <property type="protein sequence ID" value="KXN68178.1"/>
    <property type="molecule type" value="Genomic_DNA"/>
</dbReference>
<dbReference type="OrthoDB" id="431929at2759"/>
<evidence type="ECO:0000313" key="5">
    <source>
        <dbReference type="EMBL" id="KXN68178.1"/>
    </source>
</evidence>
<sequence>MELSHIGDNCQSTICKQLDFLPFYCTTCELTFCQEHFISNEHPCSQLTKTVEFPTVRSSTKIPCNYQNCPVKELLAVYCKYCKNFYCVSHRSFLDHKCEGKKQEEVKKLEIKEETLSKIQKIAELTSKNEVPLQKPKTAVKKQSPLVKLMLIKQKAKGDTSIQPPNRFYFNLILPKSHLKHNTPFPSYVHSDWIIGKLIDKLSSSNNVTNNRLNKNDKEMINLFNGETGEKLEISMKIKDVKDFKQGNTLILEYSESDRVDLNEYDNV</sequence>